<dbReference type="CDD" id="cd06558">
    <property type="entry name" value="crotonase-like"/>
    <property type="match status" value="1"/>
</dbReference>
<organism evidence="2 3">
    <name type="scientific">Coleophoma crateriformis</name>
    <dbReference type="NCBI Taxonomy" id="565419"/>
    <lineage>
        <taxon>Eukaryota</taxon>
        <taxon>Fungi</taxon>
        <taxon>Dikarya</taxon>
        <taxon>Ascomycota</taxon>
        <taxon>Pezizomycotina</taxon>
        <taxon>Leotiomycetes</taxon>
        <taxon>Helotiales</taxon>
        <taxon>Dermateaceae</taxon>
        <taxon>Coleophoma</taxon>
    </lineage>
</organism>
<dbReference type="SUPFAM" id="SSF52096">
    <property type="entry name" value="ClpP/crotonase"/>
    <property type="match status" value="1"/>
</dbReference>
<feature type="region of interest" description="Disordered" evidence="1">
    <location>
        <begin position="250"/>
        <end position="279"/>
    </location>
</feature>
<dbReference type="PANTHER" id="PTHR11941">
    <property type="entry name" value="ENOYL-COA HYDRATASE-RELATED"/>
    <property type="match status" value="1"/>
</dbReference>
<keyword evidence="3" id="KW-1185">Reference proteome</keyword>
<evidence type="ECO:0000256" key="1">
    <source>
        <dbReference type="SAM" id="MobiDB-lite"/>
    </source>
</evidence>
<dbReference type="Pfam" id="PF00378">
    <property type="entry name" value="ECH_1"/>
    <property type="match status" value="1"/>
</dbReference>
<sequence length="279" mass="30988">MAATVPLFTLPILPTGTLDAEPTGSITCTSPQPKVYLLTFNAPPDNRLVTSFCQSLLLALDIIEFSYPVGVVITTSGIPKFYSNGLILEHATSTPGFWQESLYTLLRRFLTFPMPTVALMNGHAFAGGLMLAMHHDYRIFNPSRGFLCLNELEFGAPLKPPMSSIFRQKFSHPTVYRSLVLEAKRFGGPEALATGIVDGLGGLEEALALIQERKLTEKAKSGVYGVLKAEMYRESVGYLEGHENNELFDARNAEKEKKRKEIASKRVKEWQRNSMKAKL</sequence>
<comment type="caution">
    <text evidence="2">The sequence shown here is derived from an EMBL/GenBank/DDBJ whole genome shotgun (WGS) entry which is preliminary data.</text>
</comment>
<dbReference type="InterPro" id="IPR029045">
    <property type="entry name" value="ClpP/crotonase-like_dom_sf"/>
</dbReference>
<dbReference type="InterPro" id="IPR001753">
    <property type="entry name" value="Enoyl-CoA_hydra/iso"/>
</dbReference>
<dbReference type="GO" id="GO:0006635">
    <property type="term" value="P:fatty acid beta-oxidation"/>
    <property type="evidence" value="ECO:0007669"/>
    <property type="project" value="TreeGrafter"/>
</dbReference>
<dbReference type="GO" id="GO:0005777">
    <property type="term" value="C:peroxisome"/>
    <property type="evidence" value="ECO:0007669"/>
    <property type="project" value="TreeGrafter"/>
</dbReference>
<dbReference type="GO" id="GO:0004165">
    <property type="term" value="F:delta(3)-delta(2)-enoyl-CoA isomerase activity"/>
    <property type="evidence" value="ECO:0007669"/>
    <property type="project" value="TreeGrafter"/>
</dbReference>
<dbReference type="AlphaFoldDB" id="A0A3D8RDJ4"/>
<accession>A0A3D8RDJ4</accession>
<dbReference type="Proteomes" id="UP000256328">
    <property type="component" value="Unassembled WGS sequence"/>
</dbReference>
<evidence type="ECO:0000313" key="3">
    <source>
        <dbReference type="Proteomes" id="UP000256328"/>
    </source>
</evidence>
<name>A0A3D8RDJ4_9HELO</name>
<dbReference type="OrthoDB" id="1696280at2759"/>
<protein>
    <submittedName>
        <fullName evidence="2">Uncharacterized protein</fullName>
    </submittedName>
</protein>
<feature type="compositionally biased region" description="Basic and acidic residues" evidence="1">
    <location>
        <begin position="250"/>
        <end position="271"/>
    </location>
</feature>
<gene>
    <name evidence="2" type="ORF">BP5796_08139</name>
</gene>
<dbReference type="Gene3D" id="3.90.226.10">
    <property type="entry name" value="2-enoyl-CoA Hydratase, Chain A, domain 1"/>
    <property type="match status" value="1"/>
</dbReference>
<evidence type="ECO:0000313" key="2">
    <source>
        <dbReference type="EMBL" id="RDW72105.1"/>
    </source>
</evidence>
<dbReference type="PANTHER" id="PTHR11941:SF75">
    <property type="entry name" value="ENOYL-COA HYDRATASE_ISOMERASE FAMILY PROTEIN"/>
    <property type="match status" value="1"/>
</dbReference>
<dbReference type="EMBL" id="PDLN01000011">
    <property type="protein sequence ID" value="RDW72105.1"/>
    <property type="molecule type" value="Genomic_DNA"/>
</dbReference>
<proteinExistence type="predicted"/>
<reference evidence="2 3" key="1">
    <citation type="journal article" date="2018" name="IMA Fungus">
        <title>IMA Genome-F 9: Draft genome sequence of Annulohypoxylon stygium, Aspergillus mulundensis, Berkeleyomyces basicola (syn. Thielaviopsis basicola), Ceratocystis smalleyi, two Cercospora beticola strains, Coleophoma cylindrospora, Fusarium fracticaudum, Phialophora cf. hyalina, and Morchella septimelata.</title>
        <authorList>
            <person name="Wingfield B.D."/>
            <person name="Bills G.F."/>
            <person name="Dong Y."/>
            <person name="Huang W."/>
            <person name="Nel W.J."/>
            <person name="Swalarsk-Parry B.S."/>
            <person name="Vaghefi N."/>
            <person name="Wilken P.M."/>
            <person name="An Z."/>
            <person name="de Beer Z.W."/>
            <person name="De Vos L."/>
            <person name="Chen L."/>
            <person name="Duong T.A."/>
            <person name="Gao Y."/>
            <person name="Hammerbacher A."/>
            <person name="Kikkert J.R."/>
            <person name="Li Y."/>
            <person name="Li H."/>
            <person name="Li K."/>
            <person name="Li Q."/>
            <person name="Liu X."/>
            <person name="Ma X."/>
            <person name="Naidoo K."/>
            <person name="Pethybridge S.J."/>
            <person name="Sun J."/>
            <person name="Steenkamp E.T."/>
            <person name="van der Nest M.A."/>
            <person name="van Wyk S."/>
            <person name="Wingfield M.J."/>
            <person name="Xiong C."/>
            <person name="Yue Q."/>
            <person name="Zhang X."/>
        </authorList>
    </citation>
    <scope>NUCLEOTIDE SEQUENCE [LARGE SCALE GENOMIC DNA]</scope>
    <source>
        <strain evidence="2 3">BP5796</strain>
    </source>
</reference>